<evidence type="ECO:0000313" key="1">
    <source>
        <dbReference type="EMBL" id="GAD28136.1"/>
    </source>
</evidence>
<proteinExistence type="predicted"/>
<accession>A0ABQ0J0Z8</accession>
<sequence length="41" mass="4680">MPHRLLLRHLPRRNRHLLAMSPEPSAASLFSVERGGLCVME</sequence>
<evidence type="ECO:0000313" key="2">
    <source>
        <dbReference type="Proteomes" id="UP000018209"/>
    </source>
</evidence>
<dbReference type="Proteomes" id="UP000018209">
    <property type="component" value="Unassembled WGS sequence"/>
</dbReference>
<name>A0ABQ0J0Z8_GLUTH</name>
<protein>
    <submittedName>
        <fullName evidence="1">Uncharacterized protein</fullName>
    </submittedName>
</protein>
<keyword evidence="2" id="KW-1185">Reference proteome</keyword>
<gene>
    <name evidence="1" type="ORF">NBRC3257_3135</name>
</gene>
<dbReference type="EMBL" id="BASM01000044">
    <property type="protein sequence ID" value="GAD28136.1"/>
    <property type="molecule type" value="Genomic_DNA"/>
</dbReference>
<comment type="caution">
    <text evidence="1">The sequence shown here is derived from an EMBL/GenBank/DDBJ whole genome shotgun (WGS) entry which is preliminary data.</text>
</comment>
<organism evidence="1 2">
    <name type="scientific">Gluconobacter thailandicus NBRC 3257</name>
    <dbReference type="NCBI Taxonomy" id="1381097"/>
    <lineage>
        <taxon>Bacteria</taxon>
        <taxon>Pseudomonadati</taxon>
        <taxon>Pseudomonadota</taxon>
        <taxon>Alphaproteobacteria</taxon>
        <taxon>Acetobacterales</taxon>
        <taxon>Acetobacteraceae</taxon>
        <taxon>Gluconobacter</taxon>
    </lineage>
</organism>
<reference evidence="1 2" key="1">
    <citation type="submission" date="2013-08" db="EMBL/GenBank/DDBJ databases">
        <title>Gluconobacter thailandicus NBRC 3257 whole genome sequence.</title>
        <authorList>
            <person name="Matsutani M."/>
            <person name="Yakushi T."/>
            <person name="Matsushita K."/>
        </authorList>
    </citation>
    <scope>NUCLEOTIDE SEQUENCE [LARGE SCALE GENOMIC DNA]</scope>
    <source>
        <strain evidence="1 2">NBRC 3257</strain>
    </source>
</reference>